<comment type="similarity">
    <text evidence="2 16">Belongs to the class-I pyridine nucleotide-disulfide oxidoreductase family.</text>
</comment>
<dbReference type="FunFam" id="3.30.390.30:FF:000001">
    <property type="entry name" value="Dihydrolipoyl dehydrogenase"/>
    <property type="match status" value="1"/>
</dbReference>
<organism evidence="18 19">
    <name type="scientific">Agrilutibacter terrestris</name>
    <dbReference type="NCBI Taxonomy" id="2865112"/>
    <lineage>
        <taxon>Bacteria</taxon>
        <taxon>Pseudomonadati</taxon>
        <taxon>Pseudomonadota</taxon>
        <taxon>Gammaproteobacteria</taxon>
        <taxon>Lysobacterales</taxon>
        <taxon>Lysobacteraceae</taxon>
        <taxon>Agrilutibacter</taxon>
    </lineage>
</organism>
<dbReference type="InterPro" id="IPR000089">
    <property type="entry name" value="Biotin_lipoyl"/>
</dbReference>
<keyword evidence="7 14" id="KW-0274">FAD</keyword>
<evidence type="ECO:0000256" key="6">
    <source>
        <dbReference type="ARBA" id="ARBA00022823"/>
    </source>
</evidence>
<evidence type="ECO:0000256" key="1">
    <source>
        <dbReference type="ARBA" id="ARBA00001938"/>
    </source>
</evidence>
<feature type="disulfide bond" description="Redox-active" evidence="15">
    <location>
        <begin position="166"/>
        <end position="171"/>
    </location>
</feature>
<dbReference type="SUPFAM" id="SSF51230">
    <property type="entry name" value="Single hybrid motif"/>
    <property type="match status" value="1"/>
</dbReference>
<feature type="binding site" evidence="14">
    <location>
        <position position="326"/>
    </location>
    <ligand>
        <name>NAD(+)</name>
        <dbReference type="ChEBI" id="CHEBI:57540"/>
    </ligand>
</feature>
<dbReference type="Gene3D" id="3.50.50.60">
    <property type="entry name" value="FAD/NAD(P)-binding domain"/>
    <property type="match status" value="2"/>
</dbReference>
<evidence type="ECO:0000313" key="18">
    <source>
        <dbReference type="EMBL" id="QNP41651.1"/>
    </source>
</evidence>
<dbReference type="InterPro" id="IPR003016">
    <property type="entry name" value="2-oxoA_DH_lipoyl-BS"/>
</dbReference>
<accession>A0A7H0G035</accession>
<evidence type="ECO:0000256" key="15">
    <source>
        <dbReference type="PIRSR" id="PIRSR000350-4"/>
    </source>
</evidence>
<reference evidence="18 19" key="1">
    <citation type="submission" date="2020-08" db="EMBL/GenBank/DDBJ databases">
        <title>Lysobacter sp. II4 sp. nov., isolated from soil.</title>
        <authorList>
            <person name="Woo C.Y."/>
            <person name="Kim J."/>
        </authorList>
    </citation>
    <scope>NUCLEOTIDE SEQUENCE [LARGE SCALE GENOMIC DNA]</scope>
    <source>
        <strain evidence="18 19">II4</strain>
    </source>
</reference>
<evidence type="ECO:0000256" key="14">
    <source>
        <dbReference type="PIRSR" id="PIRSR000350-3"/>
    </source>
</evidence>
<dbReference type="Pfam" id="PF00364">
    <property type="entry name" value="Biotin_lipoyl"/>
    <property type="match status" value="1"/>
</dbReference>
<dbReference type="InterPro" id="IPR023753">
    <property type="entry name" value="FAD/NAD-binding_dom"/>
</dbReference>
<feature type="domain" description="Lipoyl-binding" evidence="17">
    <location>
        <begin position="3"/>
        <end position="77"/>
    </location>
</feature>
<proteinExistence type="inferred from homology"/>
<comment type="catalytic activity">
    <reaction evidence="12 16">
        <text>N(6)-[(R)-dihydrolipoyl]-L-lysyl-[protein] + NAD(+) = N(6)-[(R)-lipoyl]-L-lysyl-[protein] + NADH + H(+)</text>
        <dbReference type="Rhea" id="RHEA:15045"/>
        <dbReference type="Rhea" id="RHEA-COMP:10474"/>
        <dbReference type="Rhea" id="RHEA-COMP:10475"/>
        <dbReference type="ChEBI" id="CHEBI:15378"/>
        <dbReference type="ChEBI" id="CHEBI:57540"/>
        <dbReference type="ChEBI" id="CHEBI:57945"/>
        <dbReference type="ChEBI" id="CHEBI:83099"/>
        <dbReference type="ChEBI" id="CHEBI:83100"/>
        <dbReference type="EC" id="1.8.1.4"/>
    </reaction>
</comment>
<dbReference type="RefSeq" id="WP_187713087.1">
    <property type="nucleotide sequence ID" value="NZ_CP060820.1"/>
</dbReference>
<evidence type="ECO:0000256" key="7">
    <source>
        <dbReference type="ARBA" id="ARBA00022827"/>
    </source>
</evidence>
<evidence type="ECO:0000256" key="9">
    <source>
        <dbReference type="ARBA" id="ARBA00023027"/>
    </source>
</evidence>
<feature type="binding site" evidence="14">
    <location>
        <position position="398"/>
    </location>
    <ligand>
        <name>NAD(+)</name>
        <dbReference type="ChEBI" id="CHEBI:57540"/>
    </ligand>
</feature>
<dbReference type="FunFam" id="2.40.50.100:FF:000009">
    <property type="entry name" value="Acetyltransferase component of pyruvate dehydrogenase complex"/>
    <property type="match status" value="1"/>
</dbReference>
<evidence type="ECO:0000256" key="11">
    <source>
        <dbReference type="ARBA" id="ARBA00023284"/>
    </source>
</evidence>
<dbReference type="PANTHER" id="PTHR22912">
    <property type="entry name" value="DISULFIDE OXIDOREDUCTASE"/>
    <property type="match status" value="1"/>
</dbReference>
<dbReference type="InterPro" id="IPR001100">
    <property type="entry name" value="Pyr_nuc-diS_OxRdtase"/>
</dbReference>
<evidence type="ECO:0000256" key="4">
    <source>
        <dbReference type="ARBA" id="ARBA00016961"/>
    </source>
</evidence>
<dbReference type="AlphaFoldDB" id="A0A7H0G035"/>
<evidence type="ECO:0000256" key="12">
    <source>
        <dbReference type="ARBA" id="ARBA00049187"/>
    </source>
</evidence>
<comment type="cofactor">
    <cofactor evidence="1">
        <name>(R)-lipoate</name>
        <dbReference type="ChEBI" id="CHEBI:83088"/>
    </cofactor>
</comment>
<dbReference type="GO" id="GO:0004148">
    <property type="term" value="F:dihydrolipoyl dehydrogenase (NADH) activity"/>
    <property type="evidence" value="ECO:0007669"/>
    <property type="project" value="UniProtKB-EC"/>
</dbReference>
<dbReference type="Proteomes" id="UP000516018">
    <property type="component" value="Chromosome"/>
</dbReference>
<keyword evidence="11 16" id="KW-0676">Redox-active center</keyword>
<dbReference type="PROSITE" id="PS00189">
    <property type="entry name" value="LIPOYL"/>
    <property type="match status" value="1"/>
</dbReference>
<dbReference type="PRINTS" id="PR00368">
    <property type="entry name" value="FADPNR"/>
</dbReference>
<evidence type="ECO:0000256" key="3">
    <source>
        <dbReference type="ARBA" id="ARBA00012608"/>
    </source>
</evidence>
<comment type="cofactor">
    <cofactor evidence="14 16">
        <name>FAD</name>
        <dbReference type="ChEBI" id="CHEBI:57692"/>
    </cofactor>
    <text evidence="14 16">Binds 1 FAD per subunit.</text>
</comment>
<dbReference type="EC" id="1.8.1.4" evidence="3 16"/>
<dbReference type="InterPro" id="IPR004099">
    <property type="entry name" value="Pyr_nucl-diS_OxRdtase_dimer"/>
</dbReference>
<keyword evidence="19" id="KW-1185">Reference proteome</keyword>
<dbReference type="InterPro" id="IPR011053">
    <property type="entry name" value="Single_hybrid_motif"/>
</dbReference>
<name>A0A7H0G035_9GAMM</name>
<gene>
    <name evidence="18" type="primary">lpdA</name>
    <name evidence="18" type="ORF">H8B22_05440</name>
</gene>
<dbReference type="SUPFAM" id="SSF55424">
    <property type="entry name" value="FAD/NAD-linked reductases, dimerisation (C-terminal) domain"/>
    <property type="match status" value="1"/>
</dbReference>
<evidence type="ECO:0000256" key="13">
    <source>
        <dbReference type="PIRSR" id="PIRSR000350-2"/>
    </source>
</evidence>
<keyword evidence="14" id="KW-0547">Nucleotide-binding</keyword>
<dbReference type="GO" id="GO:0050660">
    <property type="term" value="F:flavin adenine dinucleotide binding"/>
    <property type="evidence" value="ECO:0007669"/>
    <property type="project" value="InterPro"/>
</dbReference>
<feature type="active site" description="Proton acceptor" evidence="13">
    <location>
        <position position="571"/>
    </location>
</feature>
<keyword evidence="6" id="KW-0450">Lipoyl</keyword>
<evidence type="ECO:0000256" key="16">
    <source>
        <dbReference type="RuleBase" id="RU003692"/>
    </source>
</evidence>
<sequence>MANIEVKVPDIGGYDDVPVIEVLVAVGDVVKQDQGLVTLESDKATMEVPASASGKVVALKVKVGDKLSEGSVVAIIESEAGAAAQASQPVAPAAPAAPAPAVAAPAAATPAKAPQAAAASGRKADVECRMLVLGSGPGGYTAAFRAADLGLDTVLVERYATLGGVCLNVGCIPSKAVLHAAAVIDEAAHASDYGIDFGKPKITLDKLRAYKDKVVGNLTKGLAGMSKQRKVRVLEGVGKFVSPNEIEVVGAAGTQLLRFEQCIIAAGSQAVKLPGFPWDDRRVMDSTDALDLADVPDKLLVVGGGIIGLEMATVYRALGSQVTVVEFMDQLMPGADPDLVKPLADRLKKQGVAVHLKTKAAGTQAQKDGLKVAFESAEAGKPASIEAQLFDRVLVAVGRAPNGNRIDADKAGVNVTERGFIPVDRQMRTNVPHIFAIGDLVGNPMLAHKATHEGKLAAEVAAGEKKEWVARVIPSVAYTDPEIAWVGVTETEAKAKGLQVGVGKFPWAASGRAIGLGRTEGFTKLVFDEATHRIVGAGIVGVHAGDLIAELALAIEMGCEAADIGHTIHPHPTLSESVGMAAEVYEGTITDLYLPKKK</sequence>
<dbReference type="Gene3D" id="3.30.390.30">
    <property type="match status" value="1"/>
</dbReference>
<feature type="binding site" evidence="14">
    <location>
        <begin position="445"/>
        <end position="448"/>
    </location>
    <ligand>
        <name>FAD</name>
        <dbReference type="ChEBI" id="CHEBI:57692"/>
    </ligand>
</feature>
<feature type="binding site" evidence="14">
    <location>
        <position position="175"/>
    </location>
    <ligand>
        <name>FAD</name>
        <dbReference type="ChEBI" id="CHEBI:57692"/>
    </ligand>
</feature>
<dbReference type="CDD" id="cd06849">
    <property type="entry name" value="lipoyl_domain"/>
    <property type="match status" value="1"/>
</dbReference>
<dbReference type="InterPro" id="IPR036188">
    <property type="entry name" value="FAD/NAD-bd_sf"/>
</dbReference>
<evidence type="ECO:0000313" key="19">
    <source>
        <dbReference type="Proteomes" id="UP000516018"/>
    </source>
</evidence>
<dbReference type="InterPro" id="IPR050151">
    <property type="entry name" value="Class-I_Pyr_Nuc-Dis_Oxidored"/>
</dbReference>
<dbReference type="PRINTS" id="PR00411">
    <property type="entry name" value="PNDRDTASEI"/>
</dbReference>
<protein>
    <recommendedName>
        <fullName evidence="4 16">Dihydrolipoyl dehydrogenase</fullName>
        <ecNumber evidence="3 16">1.8.1.4</ecNumber>
    </recommendedName>
</protein>
<dbReference type="Gene3D" id="2.40.50.100">
    <property type="match status" value="1"/>
</dbReference>
<keyword evidence="8 16" id="KW-0560">Oxidoreductase</keyword>
<dbReference type="Pfam" id="PF02852">
    <property type="entry name" value="Pyr_redox_dim"/>
    <property type="match status" value="1"/>
</dbReference>
<dbReference type="PROSITE" id="PS00076">
    <property type="entry name" value="PYRIDINE_REDOX_1"/>
    <property type="match status" value="1"/>
</dbReference>
<evidence type="ECO:0000256" key="10">
    <source>
        <dbReference type="ARBA" id="ARBA00023157"/>
    </source>
</evidence>
<dbReference type="EMBL" id="CP060820">
    <property type="protein sequence ID" value="QNP41651.1"/>
    <property type="molecule type" value="Genomic_DNA"/>
</dbReference>
<dbReference type="GO" id="GO:0006103">
    <property type="term" value="P:2-oxoglutarate metabolic process"/>
    <property type="evidence" value="ECO:0007669"/>
    <property type="project" value="TreeGrafter"/>
</dbReference>
<feature type="binding site" evidence="14">
    <location>
        <position position="439"/>
    </location>
    <ligand>
        <name>FAD</name>
        <dbReference type="ChEBI" id="CHEBI:57692"/>
    </ligand>
</feature>
<dbReference type="KEGG" id="lsx:H8B22_05440"/>
<dbReference type="PANTHER" id="PTHR22912:SF160">
    <property type="entry name" value="DIHYDROLIPOYL DEHYDROGENASE"/>
    <property type="match status" value="1"/>
</dbReference>
<evidence type="ECO:0000259" key="17">
    <source>
        <dbReference type="PROSITE" id="PS50968"/>
    </source>
</evidence>
<dbReference type="SUPFAM" id="SSF51905">
    <property type="entry name" value="FAD/NAD(P)-binding domain"/>
    <property type="match status" value="1"/>
</dbReference>
<dbReference type="PROSITE" id="PS50968">
    <property type="entry name" value="BIOTINYL_LIPOYL"/>
    <property type="match status" value="1"/>
</dbReference>
<dbReference type="PIRSF" id="PIRSF000350">
    <property type="entry name" value="Mercury_reductase_MerA"/>
    <property type="match status" value="1"/>
</dbReference>
<dbReference type="Pfam" id="PF07992">
    <property type="entry name" value="Pyr_redox_2"/>
    <property type="match status" value="1"/>
</dbReference>
<keyword evidence="9 14" id="KW-0520">NAD</keyword>
<dbReference type="NCBIfam" id="TIGR01350">
    <property type="entry name" value="lipoamide_DH"/>
    <property type="match status" value="1"/>
</dbReference>
<feature type="binding site" evidence="14">
    <location>
        <begin position="303"/>
        <end position="310"/>
    </location>
    <ligand>
        <name>NAD(+)</name>
        <dbReference type="ChEBI" id="CHEBI:57540"/>
    </ligand>
</feature>
<keyword evidence="5 16" id="KW-0285">Flavoprotein</keyword>
<dbReference type="InterPro" id="IPR006258">
    <property type="entry name" value="Lipoamide_DH"/>
</dbReference>
<dbReference type="InterPro" id="IPR016156">
    <property type="entry name" value="FAD/NAD-linked_Rdtase_dimer_sf"/>
</dbReference>
<feature type="binding site" evidence="14">
    <location>
        <position position="238"/>
    </location>
    <ligand>
        <name>FAD</name>
        <dbReference type="ChEBI" id="CHEBI:57692"/>
    </ligand>
</feature>
<evidence type="ECO:0000256" key="2">
    <source>
        <dbReference type="ARBA" id="ARBA00007532"/>
    </source>
</evidence>
<dbReference type="InterPro" id="IPR012999">
    <property type="entry name" value="Pyr_OxRdtase_I_AS"/>
</dbReference>
<evidence type="ECO:0000256" key="5">
    <source>
        <dbReference type="ARBA" id="ARBA00022630"/>
    </source>
</evidence>
<keyword evidence="10" id="KW-1015">Disulfide bond</keyword>
<evidence type="ECO:0000256" key="8">
    <source>
        <dbReference type="ARBA" id="ARBA00023002"/>
    </source>
</evidence>
<comment type="miscellaneous">
    <text evidence="16">The active site is a redox-active disulfide bond.</text>
</comment>